<protein>
    <submittedName>
        <fullName evidence="2">Uncharacterized protein</fullName>
    </submittedName>
</protein>
<proteinExistence type="predicted"/>
<keyword evidence="1" id="KW-0812">Transmembrane</keyword>
<dbReference type="RefSeq" id="WP_182158576.1">
    <property type="nucleotide sequence ID" value="NZ_CP050531.1"/>
</dbReference>
<sequence>MKVIYYTNGNIKPEKNAKHVINFFGVLGCIKVNALGKGAPNGQESKLVKHYFDYPYFSRIVNPEFFQKELNAEEKKFNRRIVSLWLCSAIFSTASIVSLYLTYQN</sequence>
<dbReference type="PROSITE" id="PS51257">
    <property type="entry name" value="PROKAR_LIPOPROTEIN"/>
    <property type="match status" value="1"/>
</dbReference>
<evidence type="ECO:0000256" key="1">
    <source>
        <dbReference type="SAM" id="Phobius"/>
    </source>
</evidence>
<evidence type="ECO:0000313" key="3">
    <source>
        <dbReference type="Proteomes" id="UP000515744"/>
    </source>
</evidence>
<organism evidence="2 3">
    <name type="scientific">Wolbachia pipientis</name>
    <dbReference type="NCBI Taxonomy" id="955"/>
    <lineage>
        <taxon>Bacteria</taxon>
        <taxon>Pseudomonadati</taxon>
        <taxon>Pseudomonadota</taxon>
        <taxon>Alphaproteobacteria</taxon>
        <taxon>Rickettsiales</taxon>
        <taxon>Anaplasmataceae</taxon>
        <taxon>Wolbachieae</taxon>
        <taxon>Wolbachia</taxon>
    </lineage>
</organism>
<reference evidence="3" key="1">
    <citation type="journal article" date="2020" name="Mol. Biol.">
        <title>Life and death of selfish genes: comparative genomics reveals the dynamic evolution of cytoplasmic incompatibility.</title>
        <authorList>
            <person name="Martinez J."/>
            <person name="Klasson L."/>
            <person name="Welch J."/>
            <person name="Jiggins F.M."/>
        </authorList>
    </citation>
    <scope>NUCLEOTIDE SEQUENCE [LARGE SCALE GENOMIC DNA]</scope>
</reference>
<evidence type="ECO:0000313" key="2">
    <source>
        <dbReference type="EMBL" id="QMV46159.1"/>
    </source>
</evidence>
<keyword evidence="1" id="KW-1133">Transmembrane helix</keyword>
<keyword evidence="1" id="KW-0472">Membrane</keyword>
<reference evidence="2 3" key="2">
    <citation type="journal article" date="2020" name="Mol. Biol. Evol.">
        <title>Life and death of selfish genes: comparative genomics reveals the dynamic evolution of cytoplasmic incompatibility.</title>
        <authorList>
            <person name="Martinez J."/>
            <person name="Klasson L."/>
            <person name="Welch J."/>
            <person name="Jiggins F.M."/>
        </authorList>
    </citation>
    <scope>NUCLEOTIDE SEQUENCE [LARGE SCALE GENOMIC DNA]</scope>
    <source>
        <strain evidence="2">WStv</strain>
    </source>
</reference>
<dbReference type="AlphaFoldDB" id="A0A7G5CAC5"/>
<gene>
    <name evidence="2" type="ORF">HC358_03690</name>
</gene>
<name>A0A7G5CAC5_WOLPI</name>
<feature type="transmembrane region" description="Helical" evidence="1">
    <location>
        <begin position="82"/>
        <end position="103"/>
    </location>
</feature>
<dbReference type="EMBL" id="CP050531">
    <property type="protein sequence ID" value="QMV46159.1"/>
    <property type="molecule type" value="Genomic_DNA"/>
</dbReference>
<accession>A0A7G5CAC5</accession>
<dbReference type="Proteomes" id="UP000515744">
    <property type="component" value="Chromosome"/>
</dbReference>